<dbReference type="Proteomes" id="UP000652176">
    <property type="component" value="Unassembled WGS sequence"/>
</dbReference>
<evidence type="ECO:0000313" key="1">
    <source>
        <dbReference type="EMBL" id="MBD9356807.1"/>
    </source>
</evidence>
<evidence type="ECO:0000313" key="2">
    <source>
        <dbReference type="Proteomes" id="UP000652176"/>
    </source>
</evidence>
<name>A0ABR9D138_9GAMM</name>
<gene>
    <name evidence="1" type="ORF">IE877_13090</name>
</gene>
<proteinExistence type="predicted"/>
<sequence>MSTKTITKADYTEAVYSKQIILPAIAALKAVDSRALAGNSYSAKKISQAVSVLEMHLKDCEKLFAQVEADWQAAGGTELLGIVARRIAAISGEISLNERTAEHLRQGHDYRVSELKHSGFSEKQIATIEPYPAQELADHAATVEALKAEQEKLHAFVASAPVYEMHHLNTTQFEDGLRKAEIA</sequence>
<accession>A0ABR9D138</accession>
<dbReference type="EMBL" id="JACXSS010000001">
    <property type="protein sequence ID" value="MBD9356807.1"/>
    <property type="molecule type" value="Genomic_DNA"/>
</dbReference>
<protein>
    <submittedName>
        <fullName evidence="1">Uncharacterized protein</fullName>
    </submittedName>
</protein>
<organism evidence="1 2">
    <name type="scientific">Methylomonas albis</name>
    <dbReference type="NCBI Taxonomy" id="1854563"/>
    <lineage>
        <taxon>Bacteria</taxon>
        <taxon>Pseudomonadati</taxon>
        <taxon>Pseudomonadota</taxon>
        <taxon>Gammaproteobacteria</taxon>
        <taxon>Methylococcales</taxon>
        <taxon>Methylococcaceae</taxon>
        <taxon>Methylomonas</taxon>
    </lineage>
</organism>
<keyword evidence="2" id="KW-1185">Reference proteome</keyword>
<comment type="caution">
    <text evidence="1">The sequence shown here is derived from an EMBL/GenBank/DDBJ whole genome shotgun (WGS) entry which is preliminary data.</text>
</comment>
<dbReference type="RefSeq" id="WP_192375132.1">
    <property type="nucleotide sequence ID" value="NZ_CAJHIV010000001.1"/>
</dbReference>
<reference evidence="1 2" key="1">
    <citation type="submission" date="2020-09" db="EMBL/GenBank/DDBJ databases">
        <title>Methylomonas albis sp. nov. and Methylomonas fluvii sp. nov.: Two cold-adapted methanotrophs from the River Elbe and an amended description of Methylovulum psychrotolerans strain Eb1.</title>
        <authorList>
            <person name="Bussmann I.K."/>
            <person name="Klings K.-W."/>
            <person name="Warnstedt J."/>
            <person name="Hoppert M."/>
            <person name="Saborowski A."/>
            <person name="Horn F."/>
            <person name="Liebner S."/>
        </authorList>
    </citation>
    <scope>NUCLEOTIDE SEQUENCE [LARGE SCALE GENOMIC DNA]</scope>
    <source>
        <strain evidence="1 2">EbA</strain>
    </source>
</reference>